<accession>X1PFS5</accession>
<name>X1PFS5_9ZZZZ</name>
<organism evidence="1">
    <name type="scientific">marine sediment metagenome</name>
    <dbReference type="NCBI Taxonomy" id="412755"/>
    <lineage>
        <taxon>unclassified sequences</taxon>
        <taxon>metagenomes</taxon>
        <taxon>ecological metagenomes</taxon>
    </lineage>
</organism>
<evidence type="ECO:0000313" key="1">
    <source>
        <dbReference type="EMBL" id="GAI41336.1"/>
    </source>
</evidence>
<gene>
    <name evidence="1" type="ORF">S06H3_46491</name>
</gene>
<feature type="non-terminal residue" evidence="1">
    <location>
        <position position="205"/>
    </location>
</feature>
<sequence>MEFTEFCSRMRQEVAGYSSSGRQDTAALLIWFLINYFRIEPQDAIDSVCDHTNDKGIDGIWIDEEEENIYLFQSKYSPVDDNDQGDNDIRNFNGASTWFADETTVQQLLDSTASHELKSLVRNKGILEKAHFDVIPVFVTNKRFNIHANEYLEANPNIERYDSNKLFQEYTYFSDEEITTSPIDLVLDNPSHIEYPTRDGLNANV</sequence>
<proteinExistence type="predicted"/>
<comment type="caution">
    <text evidence="1">The sequence shown here is derived from an EMBL/GenBank/DDBJ whole genome shotgun (WGS) entry which is preliminary data.</text>
</comment>
<reference evidence="1" key="1">
    <citation type="journal article" date="2014" name="Front. Microbiol.">
        <title>High frequency of phylogenetically diverse reductive dehalogenase-homologous genes in deep subseafloor sedimentary metagenomes.</title>
        <authorList>
            <person name="Kawai M."/>
            <person name="Futagami T."/>
            <person name="Toyoda A."/>
            <person name="Takaki Y."/>
            <person name="Nishi S."/>
            <person name="Hori S."/>
            <person name="Arai W."/>
            <person name="Tsubouchi T."/>
            <person name="Morono Y."/>
            <person name="Uchiyama I."/>
            <person name="Ito T."/>
            <person name="Fujiyama A."/>
            <person name="Inagaki F."/>
            <person name="Takami H."/>
        </authorList>
    </citation>
    <scope>NUCLEOTIDE SEQUENCE</scope>
    <source>
        <strain evidence="1">Expedition CK06-06</strain>
    </source>
</reference>
<dbReference type="EMBL" id="BARV01029117">
    <property type="protein sequence ID" value="GAI41336.1"/>
    <property type="molecule type" value="Genomic_DNA"/>
</dbReference>
<dbReference type="AlphaFoldDB" id="X1PFS5"/>
<evidence type="ECO:0008006" key="2">
    <source>
        <dbReference type="Google" id="ProtNLM"/>
    </source>
</evidence>
<protein>
    <recommendedName>
        <fullName evidence="2">Mrr-like domain-containing protein</fullName>
    </recommendedName>
</protein>